<dbReference type="Gene3D" id="3.20.20.150">
    <property type="entry name" value="Divalent-metal-dependent TIM barrel enzymes"/>
    <property type="match status" value="1"/>
</dbReference>
<dbReference type="Pfam" id="PF01261">
    <property type="entry name" value="AP_endonuc_2"/>
    <property type="match status" value="1"/>
</dbReference>
<dbReference type="OrthoDB" id="372143at2157"/>
<dbReference type="InterPro" id="IPR036237">
    <property type="entry name" value="Xyl_isomerase-like_sf"/>
</dbReference>
<accession>A0A5C0XQX2</accession>
<organism evidence="2 3">
    <name type="scientific">Pyrococcus furiosus (strain ATCC 43587 / DSM 3638 / JCM 8422 / Vc1)</name>
    <dbReference type="NCBI Taxonomy" id="186497"/>
    <lineage>
        <taxon>Archaea</taxon>
        <taxon>Methanobacteriati</taxon>
        <taxon>Methanobacteriota</taxon>
        <taxon>Thermococci</taxon>
        <taxon>Thermococcales</taxon>
        <taxon>Thermococcaceae</taxon>
        <taxon>Pyrococcus</taxon>
    </lineage>
</organism>
<dbReference type="AlphaFoldDB" id="A0A5C0XQX2"/>
<dbReference type="PANTHER" id="PTHR12110">
    <property type="entry name" value="HYDROXYPYRUVATE ISOMERASE"/>
    <property type="match status" value="1"/>
</dbReference>
<proteinExistence type="predicted"/>
<sequence length="280" mass="31899">MKIGVNSYIVREMTGRGFSLDELNVDFVELGFDDAEIIKNDGEINMKILKDLSGLGIEFTIHAPTSDGKNFPIDFGEYFPIDLGTYRKTPIIKRMKKIIKVAEYLDASVIVVHGGDIKESYTKAYVNTLRNLRELKPITEDSGVKIVVENLFEGRIGALPHEVLSFAKEGFEVCFDIGHAFLTAIRTGLRVDEFEMLFPYTTHLHLHDNNGFRDEHKPIGEGIIGFSYVERVLELTNPERAVLEIRRYNKENSVLLNVEVLQEISRDFSQMKRLTEVVEP</sequence>
<dbReference type="SUPFAM" id="SSF51658">
    <property type="entry name" value="Xylose isomerase-like"/>
    <property type="match status" value="1"/>
</dbReference>
<evidence type="ECO:0000313" key="3">
    <source>
        <dbReference type="Proteomes" id="UP000324354"/>
    </source>
</evidence>
<reference evidence="2 3" key="1">
    <citation type="submission" date="2017-08" db="EMBL/GenBank/DDBJ databases">
        <title>Resequencing and Reannotation of the genome of Pyrococcus furiosus type strain DSM3638.</title>
        <authorList>
            <person name="Reichelt R.M."/>
            <person name="Bunk B."/>
        </authorList>
    </citation>
    <scope>NUCLEOTIDE SEQUENCE [LARGE SCALE GENOMIC DNA]</scope>
    <source>
        <strain evidence="2 3">DSM 3638</strain>
    </source>
</reference>
<dbReference type="EMBL" id="CP023154">
    <property type="protein sequence ID" value="QEK78668.1"/>
    <property type="molecule type" value="Genomic_DNA"/>
</dbReference>
<gene>
    <name evidence="2" type="ORF">PFDSM3638_05050</name>
</gene>
<dbReference type="InterPro" id="IPR050312">
    <property type="entry name" value="IolE/XylAMocC-like"/>
</dbReference>
<evidence type="ECO:0000259" key="1">
    <source>
        <dbReference type="Pfam" id="PF01261"/>
    </source>
</evidence>
<dbReference type="SMR" id="A0A5C0XQX2"/>
<dbReference type="GeneID" id="13301612"/>
<dbReference type="GO" id="GO:0016853">
    <property type="term" value="F:isomerase activity"/>
    <property type="evidence" value="ECO:0007669"/>
    <property type="project" value="UniProtKB-KW"/>
</dbReference>
<protein>
    <submittedName>
        <fullName evidence="2">Sugar phosphate isomerase/epimerase</fullName>
    </submittedName>
</protein>
<dbReference type="GeneID" id="41712817"/>
<evidence type="ECO:0000313" key="2">
    <source>
        <dbReference type="EMBL" id="QEK78668.1"/>
    </source>
</evidence>
<dbReference type="Proteomes" id="UP000324354">
    <property type="component" value="Chromosome"/>
</dbReference>
<dbReference type="PANTHER" id="PTHR12110:SF21">
    <property type="entry name" value="XYLOSE ISOMERASE-LIKE TIM BARREL DOMAIN-CONTAINING PROTEIN"/>
    <property type="match status" value="1"/>
</dbReference>
<keyword evidence="2" id="KW-0413">Isomerase</keyword>
<name>A0A5C0XQX2_PYRFU</name>
<feature type="domain" description="Xylose isomerase-like TIM barrel" evidence="1">
    <location>
        <begin position="22"/>
        <end position="259"/>
    </location>
</feature>
<dbReference type="InterPro" id="IPR013022">
    <property type="entry name" value="Xyl_isomerase-like_TIM-brl"/>
</dbReference>
<dbReference type="RefSeq" id="WP_011012142.1">
    <property type="nucleotide sequence ID" value="NC_003413.1"/>
</dbReference>